<evidence type="ECO:0000256" key="1">
    <source>
        <dbReference type="ARBA" id="ARBA00022946"/>
    </source>
</evidence>
<dbReference type="Pfam" id="PF01434">
    <property type="entry name" value="Peptidase_M41"/>
    <property type="match status" value="1"/>
</dbReference>
<dbReference type="InterPro" id="IPR037219">
    <property type="entry name" value="Peptidase_M41-like"/>
</dbReference>
<dbReference type="PANTHER" id="PTHR23076">
    <property type="entry name" value="METALLOPROTEASE M41 FTSH"/>
    <property type="match status" value="1"/>
</dbReference>
<dbReference type="SUPFAM" id="SSF140990">
    <property type="entry name" value="FtsH protease domain-like"/>
    <property type="match status" value="1"/>
</dbReference>
<proteinExistence type="predicted"/>
<organism evidence="4 5">
    <name type="scientific">Citrus sinensis</name>
    <name type="common">Sweet orange</name>
    <name type="synonym">Citrus aurantium var. sinensis</name>
    <dbReference type="NCBI Taxonomy" id="2711"/>
    <lineage>
        <taxon>Eukaryota</taxon>
        <taxon>Viridiplantae</taxon>
        <taxon>Streptophyta</taxon>
        <taxon>Embryophyta</taxon>
        <taxon>Tracheophyta</taxon>
        <taxon>Spermatophyta</taxon>
        <taxon>Magnoliopsida</taxon>
        <taxon>eudicotyledons</taxon>
        <taxon>Gunneridae</taxon>
        <taxon>Pentapetalae</taxon>
        <taxon>rosids</taxon>
        <taxon>malvids</taxon>
        <taxon>Sapindales</taxon>
        <taxon>Rutaceae</taxon>
        <taxon>Aurantioideae</taxon>
        <taxon>Citrus</taxon>
    </lineage>
</organism>
<dbReference type="Proteomes" id="UP000027120">
    <property type="component" value="Unassembled WGS sequence"/>
</dbReference>
<dbReference type="EMBL" id="KK795143">
    <property type="protein sequence ID" value="KDO36265.1"/>
    <property type="molecule type" value="Genomic_DNA"/>
</dbReference>
<feature type="domain" description="Peptidase M41" evidence="3">
    <location>
        <begin position="1"/>
        <end position="89"/>
    </location>
</feature>
<evidence type="ECO:0000313" key="5">
    <source>
        <dbReference type="Proteomes" id="UP000027120"/>
    </source>
</evidence>
<dbReference type="PaxDb" id="2711-XP_006468976.1"/>
<evidence type="ECO:0000256" key="2">
    <source>
        <dbReference type="ARBA" id="ARBA00023136"/>
    </source>
</evidence>
<reference evidence="4 5" key="1">
    <citation type="submission" date="2014-04" db="EMBL/GenBank/DDBJ databases">
        <authorList>
            <consortium name="International Citrus Genome Consortium"/>
            <person name="Gmitter F."/>
            <person name="Chen C."/>
            <person name="Farmerie W."/>
            <person name="Harkins T."/>
            <person name="Desany B."/>
            <person name="Mohiuddin M."/>
            <person name="Kodira C."/>
            <person name="Borodovsky M."/>
            <person name="Lomsadze A."/>
            <person name="Burns P."/>
            <person name="Jenkins J."/>
            <person name="Prochnik S."/>
            <person name="Shu S."/>
            <person name="Chapman J."/>
            <person name="Pitluck S."/>
            <person name="Schmutz J."/>
            <person name="Rokhsar D."/>
        </authorList>
    </citation>
    <scope>NUCLEOTIDE SEQUENCE</scope>
</reference>
<protein>
    <recommendedName>
        <fullName evidence="3">Peptidase M41 domain-containing protein</fullName>
    </recommendedName>
</protein>
<dbReference type="PANTHER" id="PTHR23076:SF139">
    <property type="entry name" value="ATP-DEPENDENT ZINC METALLOPROTEASE FTSH 2, CHLOROPLASTIC"/>
    <property type="match status" value="1"/>
</dbReference>
<dbReference type="GO" id="GO:0005524">
    <property type="term" value="F:ATP binding"/>
    <property type="evidence" value="ECO:0007669"/>
    <property type="project" value="InterPro"/>
</dbReference>
<evidence type="ECO:0000259" key="3">
    <source>
        <dbReference type="Pfam" id="PF01434"/>
    </source>
</evidence>
<keyword evidence="1" id="KW-0809">Transit peptide</keyword>
<keyword evidence="5" id="KW-1185">Reference proteome</keyword>
<dbReference type="GO" id="GO:0006508">
    <property type="term" value="P:proteolysis"/>
    <property type="evidence" value="ECO:0007669"/>
    <property type="project" value="InterPro"/>
</dbReference>
<dbReference type="Gene3D" id="1.20.58.760">
    <property type="entry name" value="Peptidase M41"/>
    <property type="match status" value="1"/>
</dbReference>
<dbReference type="eggNOG" id="KOG0731">
    <property type="taxonomic scope" value="Eukaryota"/>
</dbReference>
<sequence>MVTTFGMSEIGPWSLVDGSQSGDVIMRMMARNSMSEKLAADIDAAVKRLSDRAYEIALSQIRNNREAIDKIVEVLLEKETMSGDEFRAILSEFVEIPSENRVAPAVPAPLSVSA</sequence>
<keyword evidence="2" id="KW-0472">Membrane</keyword>
<dbReference type="GO" id="GO:0004222">
    <property type="term" value="F:metalloendopeptidase activity"/>
    <property type="evidence" value="ECO:0007669"/>
    <property type="project" value="InterPro"/>
</dbReference>
<dbReference type="InterPro" id="IPR000642">
    <property type="entry name" value="Peptidase_M41"/>
</dbReference>
<dbReference type="AlphaFoldDB" id="A0A067D438"/>
<gene>
    <name evidence="4" type="ORF">CISIN_1g033676mg</name>
</gene>
<dbReference type="GO" id="GO:0004176">
    <property type="term" value="F:ATP-dependent peptidase activity"/>
    <property type="evidence" value="ECO:0007669"/>
    <property type="project" value="InterPro"/>
</dbReference>
<dbReference type="SMR" id="A0A067D438"/>
<accession>A0A067D438</accession>
<evidence type="ECO:0000313" key="4">
    <source>
        <dbReference type="EMBL" id="KDO36265.1"/>
    </source>
</evidence>
<name>A0A067D438_CITSI</name>
<dbReference type="MEROPS" id="M41.025"/>
<dbReference type="STRING" id="2711.A0A067D438"/>